<evidence type="ECO:0000313" key="3">
    <source>
        <dbReference type="Proteomes" id="UP000270291"/>
    </source>
</evidence>
<dbReference type="Proteomes" id="UP000270291">
    <property type="component" value="Unassembled WGS sequence"/>
</dbReference>
<comment type="caution">
    <text evidence="2">The sequence shown here is derived from an EMBL/GenBank/DDBJ whole genome shotgun (WGS) entry which is preliminary data.</text>
</comment>
<name>A0A428KCY1_9BACT</name>
<protein>
    <submittedName>
        <fullName evidence="2">Uncharacterized protein</fullName>
    </submittedName>
</protein>
<sequence length="176" mass="19493">MASISSRSYDGKVKYLFSPAARIAGYVLVGFGMLAFLQTMYGFATDGVTFIQLLSGPACLLVGYIMLSSYEGITLDAQTRRYRTYNWLLGFRQGEWVHLPAIMRVSVAPFNAVYTLHDSIAPSMKVQQHGLYRVLLSVENSRIGIIAAIDKQEFTLQKAAELSKLFDVEMTSTLGG</sequence>
<gene>
    <name evidence="2" type="ORF">EI293_07015</name>
</gene>
<evidence type="ECO:0000313" key="2">
    <source>
        <dbReference type="EMBL" id="RSK44283.1"/>
    </source>
</evidence>
<proteinExistence type="predicted"/>
<reference evidence="2 3" key="1">
    <citation type="submission" date="2018-12" db="EMBL/GenBank/DDBJ databases">
        <authorList>
            <person name="Feng G."/>
            <person name="Zhu H."/>
        </authorList>
    </citation>
    <scope>NUCLEOTIDE SEQUENCE [LARGE SCALE GENOMIC DNA]</scope>
    <source>
        <strain evidence="2 3">LMG 26000</strain>
    </source>
</reference>
<evidence type="ECO:0000256" key="1">
    <source>
        <dbReference type="SAM" id="Phobius"/>
    </source>
</evidence>
<keyword evidence="3" id="KW-1185">Reference proteome</keyword>
<accession>A0A428KCY1</accession>
<dbReference type="RefSeq" id="WP_125436444.1">
    <property type="nucleotide sequence ID" value="NZ_RWIU01000002.1"/>
</dbReference>
<keyword evidence="1" id="KW-1133">Transmembrane helix</keyword>
<organism evidence="2 3">
    <name type="scientific">Hymenobacter perfusus</name>
    <dbReference type="NCBI Taxonomy" id="1236770"/>
    <lineage>
        <taxon>Bacteria</taxon>
        <taxon>Pseudomonadati</taxon>
        <taxon>Bacteroidota</taxon>
        <taxon>Cytophagia</taxon>
        <taxon>Cytophagales</taxon>
        <taxon>Hymenobacteraceae</taxon>
        <taxon>Hymenobacter</taxon>
    </lineage>
</organism>
<dbReference type="AlphaFoldDB" id="A0A428KCY1"/>
<keyword evidence="1" id="KW-0812">Transmembrane</keyword>
<dbReference type="OrthoDB" id="886404at2"/>
<keyword evidence="1" id="KW-0472">Membrane</keyword>
<feature type="transmembrane region" description="Helical" evidence="1">
    <location>
        <begin position="21"/>
        <end position="44"/>
    </location>
</feature>
<feature type="transmembrane region" description="Helical" evidence="1">
    <location>
        <begin position="50"/>
        <end position="73"/>
    </location>
</feature>
<dbReference type="EMBL" id="RWIU01000002">
    <property type="protein sequence ID" value="RSK44283.1"/>
    <property type="molecule type" value="Genomic_DNA"/>
</dbReference>